<dbReference type="Proteomes" id="UP000031364">
    <property type="component" value="Unassembled WGS sequence"/>
</dbReference>
<evidence type="ECO:0000313" key="5">
    <source>
        <dbReference type="Proteomes" id="UP000031364"/>
    </source>
</evidence>
<dbReference type="PANTHER" id="PTHR43056:SF10">
    <property type="entry name" value="COCE_NOND FAMILY, PUTATIVE (AFU_ORTHOLOGUE AFUA_7G00600)-RELATED"/>
    <property type="match status" value="1"/>
</dbReference>
<dbReference type="Pfam" id="PF08530">
    <property type="entry name" value="PepX_C"/>
    <property type="match status" value="1"/>
</dbReference>
<dbReference type="InterPro" id="IPR008979">
    <property type="entry name" value="Galactose-bd-like_sf"/>
</dbReference>
<feature type="signal peptide" evidence="2">
    <location>
        <begin position="1"/>
        <end position="33"/>
    </location>
</feature>
<keyword evidence="1" id="KW-0378">Hydrolase</keyword>
<dbReference type="NCBIfam" id="TIGR00976">
    <property type="entry name" value="CocE_NonD"/>
    <property type="match status" value="1"/>
</dbReference>
<accession>A0ABR4ZNE6</accession>
<reference evidence="4 5" key="1">
    <citation type="journal article" date="2014" name="Int. J. Syst. Evol. Microbiol.">
        <title>Nocardia vulneris sp. nov., isolated from wounds of human patients in North America.</title>
        <authorList>
            <person name="Lasker B.A."/>
            <person name="Bell M."/>
            <person name="Klenk H.P."/>
            <person name="Sproer C."/>
            <person name="Schumann C."/>
            <person name="Schumann P."/>
            <person name="Brown J.M."/>
        </authorList>
    </citation>
    <scope>NUCLEOTIDE SEQUENCE [LARGE SCALE GENOMIC DNA]</scope>
    <source>
        <strain evidence="4 5">W9851</strain>
    </source>
</reference>
<evidence type="ECO:0000313" key="4">
    <source>
        <dbReference type="EMBL" id="KIA66773.1"/>
    </source>
</evidence>
<dbReference type="PANTHER" id="PTHR43056">
    <property type="entry name" value="PEPTIDASE S9 PROLYL OLIGOPEPTIDASE"/>
    <property type="match status" value="1"/>
</dbReference>
<gene>
    <name evidence="4" type="ORF">FG87_01305</name>
</gene>
<name>A0ABR4ZNE6_9NOCA</name>
<dbReference type="SMART" id="SM00939">
    <property type="entry name" value="PepX_C"/>
    <property type="match status" value="1"/>
</dbReference>
<protein>
    <submittedName>
        <fullName evidence="4">Peptidase S15</fullName>
    </submittedName>
</protein>
<dbReference type="Gene3D" id="3.40.50.1820">
    <property type="entry name" value="alpha/beta hydrolase"/>
    <property type="match status" value="1"/>
</dbReference>
<dbReference type="InterPro" id="IPR013736">
    <property type="entry name" value="Xaa-Pro_dipept_C"/>
</dbReference>
<sequence length="679" mass="72799">MWQRLSRVALQITAIAAVLGLALPFSYSASAHANPDAGELGAEWTATYSAPPLYPHVHIDWDVPLTMSDGTVLKANIYRPADEMGRPVDTPTPTLVNLTPYTKLASMLVDSALSIPVLSDAVIDLFRRFDLSGTPLDGVTDLTKMLGGGLPRNFAVDRPLIQSGYTQIVVDVRGTGFSQGVLSFFGAREQQDTVEVIDWAARQPWSDGKVGMTGVSYSAVNQIQAAEKQPPALKAIFPVEPGSDLMRDILAPGGGLNVVFTPGWLTSVNIAKLLPDLVSIAQGRFDWKWLADRVANPFTFFDLLIGALTSTDAGSLPPNTAAVLDENSSLRQGMRGEPERIQIPAFVTGGWHDVFTNSEPSIYQRISVPPGQKQLLMGNTYHLNPGIDFGRPGNPPRLDVLQRAWFDKWLKGIDNGIDTYGPITSEQLGGAWSTTDTYPRSGVEHRRLYLNGTPSGTSATSMYDGSLAPTNSTAPQRVTIAPGITSLCSNDTAVGTAGVSILLSGCTKDARPQELNGLSFTTGPVFEPTLVSGPSAVHLNTVLDATDGYWSATLNDVAPDGRSTVLATGQLTASLRALDPGRNQYSPNGDLTVPYPKLTMESREPLVPGRATTVDIGLTPTDAVLQPGHRLRIDVYASNLPKGMALTPFLIDSQLRPQHVELNPDEPSFVNVPVSGAPW</sequence>
<dbReference type="Gene3D" id="2.60.120.260">
    <property type="entry name" value="Galactose-binding domain-like"/>
    <property type="match status" value="1"/>
</dbReference>
<evidence type="ECO:0000256" key="2">
    <source>
        <dbReference type="SAM" id="SignalP"/>
    </source>
</evidence>
<dbReference type="EMBL" id="JNFP01000001">
    <property type="protein sequence ID" value="KIA66773.1"/>
    <property type="molecule type" value="Genomic_DNA"/>
</dbReference>
<organism evidence="4 5">
    <name type="scientific">Nocardia vulneris</name>
    <dbReference type="NCBI Taxonomy" id="1141657"/>
    <lineage>
        <taxon>Bacteria</taxon>
        <taxon>Bacillati</taxon>
        <taxon>Actinomycetota</taxon>
        <taxon>Actinomycetes</taxon>
        <taxon>Mycobacteriales</taxon>
        <taxon>Nocardiaceae</taxon>
        <taxon>Nocardia</taxon>
    </lineage>
</organism>
<proteinExistence type="predicted"/>
<dbReference type="InterPro" id="IPR005674">
    <property type="entry name" value="CocE/Ser_esterase"/>
</dbReference>
<evidence type="ECO:0000256" key="1">
    <source>
        <dbReference type="ARBA" id="ARBA00022801"/>
    </source>
</evidence>
<dbReference type="InterPro" id="IPR050585">
    <property type="entry name" value="Xaa-Pro_dipeptidyl-ppase/CocE"/>
</dbReference>
<dbReference type="SUPFAM" id="SSF53474">
    <property type="entry name" value="alpha/beta-Hydrolases"/>
    <property type="match status" value="1"/>
</dbReference>
<keyword evidence="5" id="KW-1185">Reference proteome</keyword>
<dbReference type="InterPro" id="IPR029058">
    <property type="entry name" value="AB_hydrolase_fold"/>
</dbReference>
<feature type="domain" description="Xaa-Pro dipeptidyl-peptidase C-terminal" evidence="3">
    <location>
        <begin position="403"/>
        <end position="671"/>
    </location>
</feature>
<keyword evidence="2" id="KW-0732">Signal</keyword>
<dbReference type="InterPro" id="IPR000383">
    <property type="entry name" value="Xaa-Pro-like_dom"/>
</dbReference>
<evidence type="ECO:0000259" key="3">
    <source>
        <dbReference type="SMART" id="SM00939"/>
    </source>
</evidence>
<feature type="chain" id="PRO_5046107158" evidence="2">
    <location>
        <begin position="34"/>
        <end position="679"/>
    </location>
</feature>
<dbReference type="Pfam" id="PF02129">
    <property type="entry name" value="Peptidase_S15"/>
    <property type="match status" value="1"/>
</dbReference>
<dbReference type="SUPFAM" id="SSF49785">
    <property type="entry name" value="Galactose-binding domain-like"/>
    <property type="match status" value="1"/>
</dbReference>
<comment type="caution">
    <text evidence="4">The sequence shown here is derived from an EMBL/GenBank/DDBJ whole genome shotgun (WGS) entry which is preliminary data.</text>
</comment>